<dbReference type="PANTHER" id="PTHR10366">
    <property type="entry name" value="NAD DEPENDENT EPIMERASE/DEHYDRATASE"/>
    <property type="match status" value="1"/>
</dbReference>
<dbReference type="SUPFAM" id="SSF51735">
    <property type="entry name" value="NAD(P)-binding Rossmann-fold domains"/>
    <property type="match status" value="1"/>
</dbReference>
<dbReference type="InterPro" id="IPR036291">
    <property type="entry name" value="NAD(P)-bd_dom_sf"/>
</dbReference>
<dbReference type="GO" id="GO:0016616">
    <property type="term" value="F:oxidoreductase activity, acting on the CH-OH group of donors, NAD or NADP as acceptor"/>
    <property type="evidence" value="ECO:0007669"/>
    <property type="project" value="TreeGrafter"/>
</dbReference>
<dbReference type="InterPro" id="IPR001509">
    <property type="entry name" value="Epimerase_deHydtase"/>
</dbReference>
<evidence type="ECO:0000256" key="1">
    <source>
        <dbReference type="ARBA" id="ARBA00023002"/>
    </source>
</evidence>
<gene>
    <name evidence="4" type="ORF">BU24DRAFT_495781</name>
</gene>
<dbReference type="Proteomes" id="UP000799778">
    <property type="component" value="Unassembled WGS sequence"/>
</dbReference>
<comment type="similarity">
    <text evidence="2">Belongs to the NAD(P)-dependent epimerase/dehydratase family. Dihydroflavonol-4-reductase subfamily.</text>
</comment>
<dbReference type="Gene3D" id="3.40.50.720">
    <property type="entry name" value="NAD(P)-binding Rossmann-like Domain"/>
    <property type="match status" value="1"/>
</dbReference>
<keyword evidence="1" id="KW-0560">Oxidoreductase</keyword>
<dbReference type="Pfam" id="PF01370">
    <property type="entry name" value="Epimerase"/>
    <property type="match status" value="1"/>
</dbReference>
<proteinExistence type="inferred from homology"/>
<dbReference type="AlphaFoldDB" id="A0A6A5XFC6"/>
<name>A0A6A5XFC6_9PLEO</name>
<dbReference type="OrthoDB" id="2735536at2759"/>
<dbReference type="CDD" id="cd05227">
    <property type="entry name" value="AR_SDR_e"/>
    <property type="match status" value="1"/>
</dbReference>
<evidence type="ECO:0000313" key="4">
    <source>
        <dbReference type="EMBL" id="KAF2011640.1"/>
    </source>
</evidence>
<organism evidence="4 5">
    <name type="scientific">Aaosphaeria arxii CBS 175.79</name>
    <dbReference type="NCBI Taxonomy" id="1450172"/>
    <lineage>
        <taxon>Eukaryota</taxon>
        <taxon>Fungi</taxon>
        <taxon>Dikarya</taxon>
        <taxon>Ascomycota</taxon>
        <taxon>Pezizomycotina</taxon>
        <taxon>Dothideomycetes</taxon>
        <taxon>Pleosporomycetidae</taxon>
        <taxon>Pleosporales</taxon>
        <taxon>Pleosporales incertae sedis</taxon>
        <taxon>Aaosphaeria</taxon>
    </lineage>
</organism>
<evidence type="ECO:0000259" key="3">
    <source>
        <dbReference type="Pfam" id="PF01370"/>
    </source>
</evidence>
<dbReference type="GeneID" id="54291552"/>
<feature type="domain" description="NAD-dependent epimerase/dehydratase" evidence="3">
    <location>
        <begin position="6"/>
        <end position="253"/>
    </location>
</feature>
<protein>
    <submittedName>
        <fullName evidence="4">NAD(P)-binding protein</fullName>
    </submittedName>
</protein>
<evidence type="ECO:0000256" key="2">
    <source>
        <dbReference type="ARBA" id="ARBA00023445"/>
    </source>
</evidence>
<keyword evidence="5" id="KW-1185">Reference proteome</keyword>
<dbReference type="InterPro" id="IPR050425">
    <property type="entry name" value="NAD(P)_dehydrat-like"/>
</dbReference>
<dbReference type="EMBL" id="ML978074">
    <property type="protein sequence ID" value="KAF2011640.1"/>
    <property type="molecule type" value="Genomic_DNA"/>
</dbReference>
<sequence>MPSGTVLLTGASGFLGSHIAEQLVVAGYTVRATFRTEEKSKRFRSFFKDAPVETVVVPDITAPNAYKDASQGVDYVIHSASPFTFKIQDIQKDLIDPALQGTRGVLDLAKASPTLKRVVITSSFAAVIDPFQAPRKGYIYSEKDFNPVTHEQGLTNNFLGYQASKTLAERAAWDFIQSLEMKDRQTSLVTICPPMIFGPAHPSSGISRDSPNESSAQILNAIQGPEAPPTRMPAFVDVRDVAAAHVAALDETKVASGRSERFLVCGGNFTWDAVRNIYNGKDPKDANWDDSTNSYSADVSKVETVLGSKWTSLEDCINDSLAALGAQKA</sequence>
<evidence type="ECO:0000313" key="5">
    <source>
        <dbReference type="Proteomes" id="UP000799778"/>
    </source>
</evidence>
<dbReference type="RefSeq" id="XP_033379979.1">
    <property type="nucleotide sequence ID" value="XM_033534155.1"/>
</dbReference>
<accession>A0A6A5XFC6</accession>
<dbReference type="PANTHER" id="PTHR10366:SF564">
    <property type="entry name" value="STEROL-4-ALPHA-CARBOXYLATE 3-DEHYDROGENASE, DECARBOXYLATING"/>
    <property type="match status" value="1"/>
</dbReference>
<reference evidence="4" key="1">
    <citation type="journal article" date="2020" name="Stud. Mycol.">
        <title>101 Dothideomycetes genomes: a test case for predicting lifestyles and emergence of pathogens.</title>
        <authorList>
            <person name="Haridas S."/>
            <person name="Albert R."/>
            <person name="Binder M."/>
            <person name="Bloem J."/>
            <person name="Labutti K."/>
            <person name="Salamov A."/>
            <person name="Andreopoulos B."/>
            <person name="Baker S."/>
            <person name="Barry K."/>
            <person name="Bills G."/>
            <person name="Bluhm B."/>
            <person name="Cannon C."/>
            <person name="Castanera R."/>
            <person name="Culley D."/>
            <person name="Daum C."/>
            <person name="Ezra D."/>
            <person name="Gonzalez J."/>
            <person name="Henrissat B."/>
            <person name="Kuo A."/>
            <person name="Liang C."/>
            <person name="Lipzen A."/>
            <person name="Lutzoni F."/>
            <person name="Magnuson J."/>
            <person name="Mondo S."/>
            <person name="Nolan M."/>
            <person name="Ohm R."/>
            <person name="Pangilinan J."/>
            <person name="Park H.-J."/>
            <person name="Ramirez L."/>
            <person name="Alfaro M."/>
            <person name="Sun H."/>
            <person name="Tritt A."/>
            <person name="Yoshinaga Y."/>
            <person name="Zwiers L.-H."/>
            <person name="Turgeon B."/>
            <person name="Goodwin S."/>
            <person name="Spatafora J."/>
            <person name="Crous P."/>
            <person name="Grigoriev I."/>
        </authorList>
    </citation>
    <scope>NUCLEOTIDE SEQUENCE</scope>
    <source>
        <strain evidence="4">CBS 175.79</strain>
    </source>
</reference>